<proteinExistence type="inferred from homology"/>
<keyword evidence="3" id="KW-1185">Reference proteome</keyword>
<dbReference type="HOGENOM" id="CLU_043725_2_2_10"/>
<evidence type="ECO:0000313" key="2">
    <source>
        <dbReference type="EMBL" id="AAM72035.1"/>
    </source>
</evidence>
<dbReference type="EnsemblBacteria" id="AAM72035">
    <property type="protein sequence ID" value="AAM72035"/>
    <property type="gene ID" value="CT0798"/>
</dbReference>
<dbReference type="InterPro" id="IPR005129">
    <property type="entry name" value="GTPase_ArgK"/>
</dbReference>
<dbReference type="EMBL" id="AE006470">
    <property type="protein sequence ID" value="AAM72035.1"/>
    <property type="molecule type" value="Genomic_DNA"/>
</dbReference>
<dbReference type="Gene3D" id="1.20.5.170">
    <property type="match status" value="1"/>
</dbReference>
<dbReference type="NCBIfam" id="NF006958">
    <property type="entry name" value="PRK09435.1"/>
    <property type="match status" value="1"/>
</dbReference>
<name>Q8KE91_CHLTE</name>
<dbReference type="KEGG" id="cte:CT0798"/>
<evidence type="ECO:0000313" key="3">
    <source>
        <dbReference type="Proteomes" id="UP000001007"/>
    </source>
</evidence>
<dbReference type="NCBIfam" id="TIGR00750">
    <property type="entry name" value="lao"/>
    <property type="match status" value="1"/>
</dbReference>
<dbReference type="GO" id="GO:0005525">
    <property type="term" value="F:GTP binding"/>
    <property type="evidence" value="ECO:0007669"/>
    <property type="project" value="InterPro"/>
</dbReference>
<sequence>MSGRHRHEPTVEEFVEGIRNGDRRLLSRAITLVESSRPEHEQLAHEILDRCLGDGSASIRIGVTGAPGAGKSTFIEALGLDLVRQGKRVAVLAIDPSSSRSKGSILGDKSRMERLAAHPEAFIRPTPSSGFLGGTSPRTHETILLCEAAGYEVIIVETVGVGQSEIVVNSMVDFVLLLMLPGSGDQLQGIKRGIMEIADLVAVNKADSGRQTIAENSKADFEAALRLLPEKHSGWKRKVLLTSALEGSGVSEVWKTIEAFAAAMQQSGEWNEQRREQSRHLLHAIAEEQLKRQFYNAVRVKEAKAEVEQQVLAGKLSPFTGAVELLKAFRSDRSV</sequence>
<accession>Q8KE91</accession>
<protein>
    <submittedName>
        <fullName evidence="2">LAO/AO transport system kinase</fullName>
    </submittedName>
</protein>
<dbReference type="OrthoDB" id="9778292at2"/>
<dbReference type="PANTHER" id="PTHR23408:SF3">
    <property type="entry name" value="METHYLMALONIC ACIDURIA TYPE A PROTEIN, MITOCHONDRIAL"/>
    <property type="match status" value="1"/>
</dbReference>
<dbReference type="SUPFAM" id="SSF52540">
    <property type="entry name" value="P-loop containing nucleoside triphosphate hydrolases"/>
    <property type="match status" value="1"/>
</dbReference>
<dbReference type="CDD" id="cd03114">
    <property type="entry name" value="MMAA-like"/>
    <property type="match status" value="1"/>
</dbReference>
<dbReference type="Pfam" id="PF03308">
    <property type="entry name" value="MeaB"/>
    <property type="match status" value="1"/>
</dbReference>
<evidence type="ECO:0000256" key="1">
    <source>
        <dbReference type="ARBA" id="ARBA00009625"/>
    </source>
</evidence>
<keyword evidence="2" id="KW-0808">Transferase</keyword>
<dbReference type="InterPro" id="IPR027417">
    <property type="entry name" value="P-loop_NTPase"/>
</dbReference>
<reference evidence="2 3" key="1">
    <citation type="journal article" date="2002" name="Proc. Natl. Acad. Sci. U.S.A.">
        <title>The complete genome sequence of Chlorobium tepidum TLS, a photosynthetic, anaerobic, green-sulfur bacterium.</title>
        <authorList>
            <person name="Eisen J.A."/>
            <person name="Nelson K.E."/>
            <person name="Paulsen I.T."/>
            <person name="Heidelberg J.F."/>
            <person name="Wu M."/>
            <person name="Dodson R.J."/>
            <person name="Deboy R."/>
            <person name="Gwinn M.L."/>
            <person name="Nelson W.C."/>
            <person name="Haft D.H."/>
            <person name="Hickey E.K."/>
            <person name="Peterson J.D."/>
            <person name="Durkin A.S."/>
            <person name="Kolonay J.L."/>
            <person name="Yang F."/>
            <person name="Holt I."/>
            <person name="Umayam L.A."/>
            <person name="Mason T."/>
            <person name="Brenner M."/>
            <person name="Shea T.P."/>
            <person name="Parksey D."/>
            <person name="Nierman W.C."/>
            <person name="Feldblyum T.V."/>
            <person name="Hansen C.L."/>
            <person name="Craven M.B."/>
            <person name="Radune D."/>
            <person name="Vamathevan J."/>
            <person name="Khouri H."/>
            <person name="White O."/>
            <person name="Gruber T.M."/>
            <person name="Ketchum K.A."/>
            <person name="Venter J.C."/>
            <person name="Tettelin H."/>
            <person name="Bryant D.A."/>
            <person name="Fraser C.M."/>
        </authorList>
    </citation>
    <scope>NUCLEOTIDE SEQUENCE [LARGE SCALE GENOMIC DNA]</scope>
    <source>
        <strain evidence="3">ATCC 49652 / DSM 12025 / NBRC 103806 / TLS</strain>
    </source>
</reference>
<dbReference type="PANTHER" id="PTHR23408">
    <property type="entry name" value="METHYLMALONYL-COA MUTASE"/>
    <property type="match status" value="1"/>
</dbReference>
<dbReference type="RefSeq" id="WP_010932480.1">
    <property type="nucleotide sequence ID" value="NC_002932.3"/>
</dbReference>
<dbReference type="Gene3D" id="1.10.287.130">
    <property type="match status" value="1"/>
</dbReference>
<dbReference type="AlphaFoldDB" id="Q8KE91"/>
<gene>
    <name evidence="2" type="ordered locus">CT0798</name>
</gene>
<dbReference type="eggNOG" id="COG1703">
    <property type="taxonomic scope" value="Bacteria"/>
</dbReference>
<dbReference type="GO" id="GO:0005737">
    <property type="term" value="C:cytoplasm"/>
    <property type="evidence" value="ECO:0007669"/>
    <property type="project" value="TreeGrafter"/>
</dbReference>
<dbReference type="PATRIC" id="fig|194439.7.peg.723"/>
<dbReference type="GO" id="GO:0016301">
    <property type="term" value="F:kinase activity"/>
    <property type="evidence" value="ECO:0007669"/>
    <property type="project" value="UniProtKB-KW"/>
</dbReference>
<keyword evidence="2" id="KW-0418">Kinase</keyword>
<comment type="similarity">
    <text evidence="1">Belongs to the SIMIBI class G3E GTPase family. ArgK/MeaB subfamily.</text>
</comment>
<dbReference type="GO" id="GO:0003924">
    <property type="term" value="F:GTPase activity"/>
    <property type="evidence" value="ECO:0007669"/>
    <property type="project" value="InterPro"/>
</dbReference>
<organism evidence="2 3">
    <name type="scientific">Chlorobaculum tepidum (strain ATCC 49652 / DSM 12025 / NBRC 103806 / TLS)</name>
    <name type="common">Chlorobium tepidum</name>
    <dbReference type="NCBI Taxonomy" id="194439"/>
    <lineage>
        <taxon>Bacteria</taxon>
        <taxon>Pseudomonadati</taxon>
        <taxon>Chlorobiota</taxon>
        <taxon>Chlorobiia</taxon>
        <taxon>Chlorobiales</taxon>
        <taxon>Chlorobiaceae</taxon>
        <taxon>Chlorobaculum</taxon>
    </lineage>
</organism>
<dbReference type="Proteomes" id="UP000001007">
    <property type="component" value="Chromosome"/>
</dbReference>
<dbReference type="Gene3D" id="3.40.50.300">
    <property type="entry name" value="P-loop containing nucleotide triphosphate hydrolases"/>
    <property type="match status" value="1"/>
</dbReference>
<dbReference type="STRING" id="194439.CT0798"/>